<feature type="domain" description="Rab-GAP TBC" evidence="2">
    <location>
        <begin position="1"/>
        <end position="59"/>
    </location>
</feature>
<evidence type="ECO:0000313" key="3">
    <source>
        <dbReference type="EMBL" id="KAJ8959461.1"/>
    </source>
</evidence>
<comment type="caution">
    <text evidence="3">The sequence shown here is derived from an EMBL/GenBank/DDBJ whole genome shotgun (WGS) entry which is preliminary data.</text>
</comment>
<dbReference type="FunFam" id="1.10.472.80:FF:000009">
    <property type="entry name" value="TBC1 domain family member 13"/>
    <property type="match status" value="1"/>
</dbReference>
<dbReference type="Gene3D" id="1.10.472.80">
    <property type="entry name" value="Ypt/Rab-GAP domain of gyp1p, domain 3"/>
    <property type="match status" value="1"/>
</dbReference>
<proteinExistence type="predicted"/>
<reference evidence="3" key="1">
    <citation type="journal article" date="2023" name="Insect Mol. Biol.">
        <title>Genome sequencing provides insights into the evolution of gene families encoding plant cell wall-degrading enzymes in longhorned beetles.</title>
        <authorList>
            <person name="Shin N.R."/>
            <person name="Okamura Y."/>
            <person name="Kirsch R."/>
            <person name="Pauchet Y."/>
        </authorList>
    </citation>
    <scope>NUCLEOTIDE SEQUENCE</scope>
    <source>
        <strain evidence="3">AMC_N1</strain>
    </source>
</reference>
<dbReference type="EMBL" id="JAPWTK010000013">
    <property type="protein sequence ID" value="KAJ8959461.1"/>
    <property type="molecule type" value="Genomic_DNA"/>
</dbReference>
<protein>
    <recommendedName>
        <fullName evidence="2">Rab-GAP TBC domain-containing protein</fullName>
    </recommendedName>
</protein>
<sequence length="180" mass="20670">MMSKMLVQLKNCDLDIWLVFQQQDLKPQYYSFRWITLLLSQEFPLPDVLRIWDTLLSDEKRFDFLIHVCVAMIVILRNQLLEGDFPSNLKLLQNFPPMDVQIILSKAVELSKRKFLANVWATNKGKTRDASAYILTGVASDLIFPHDLASSGRAPESLPSNSDAVFTYTVNSAPFRCNRQ</sequence>
<dbReference type="PROSITE" id="PS50086">
    <property type="entry name" value="TBC_RABGAP"/>
    <property type="match status" value="1"/>
</dbReference>
<dbReference type="InterPro" id="IPR000195">
    <property type="entry name" value="Rab-GAP-TBC_dom"/>
</dbReference>
<keyword evidence="4" id="KW-1185">Reference proteome</keyword>
<dbReference type="InterPro" id="IPR035969">
    <property type="entry name" value="Rab-GAP_TBC_sf"/>
</dbReference>
<accession>A0AAV8Z6C2</accession>
<dbReference type="AlphaFoldDB" id="A0AAV8Z6C2"/>
<dbReference type="GO" id="GO:0006886">
    <property type="term" value="P:intracellular protein transport"/>
    <property type="evidence" value="ECO:0007669"/>
    <property type="project" value="TreeGrafter"/>
</dbReference>
<dbReference type="Proteomes" id="UP001162162">
    <property type="component" value="Unassembled WGS sequence"/>
</dbReference>
<evidence type="ECO:0000256" key="1">
    <source>
        <dbReference type="ARBA" id="ARBA00022468"/>
    </source>
</evidence>
<dbReference type="Pfam" id="PF00566">
    <property type="entry name" value="RabGAP-TBC"/>
    <property type="match status" value="1"/>
</dbReference>
<keyword evidence="1" id="KW-0343">GTPase activation</keyword>
<gene>
    <name evidence="3" type="ORF">NQ318_022158</name>
</gene>
<evidence type="ECO:0000313" key="4">
    <source>
        <dbReference type="Proteomes" id="UP001162162"/>
    </source>
</evidence>
<dbReference type="GO" id="GO:0005096">
    <property type="term" value="F:GTPase activator activity"/>
    <property type="evidence" value="ECO:0007669"/>
    <property type="project" value="UniProtKB-KW"/>
</dbReference>
<name>A0AAV8Z6C2_9CUCU</name>
<dbReference type="PANTHER" id="PTHR22957:SF27">
    <property type="entry name" value="TBC1 DOMAIN FAMILY MEMBER 13"/>
    <property type="match status" value="1"/>
</dbReference>
<evidence type="ECO:0000259" key="2">
    <source>
        <dbReference type="PROSITE" id="PS50086"/>
    </source>
</evidence>
<dbReference type="PANTHER" id="PTHR22957">
    <property type="entry name" value="TBC1 DOMAIN FAMILY MEMBER GTPASE-ACTIVATING PROTEIN"/>
    <property type="match status" value="1"/>
</dbReference>
<dbReference type="SUPFAM" id="SSF47923">
    <property type="entry name" value="Ypt/Rab-GAP domain of gyp1p"/>
    <property type="match status" value="1"/>
</dbReference>
<organism evidence="3 4">
    <name type="scientific">Aromia moschata</name>
    <dbReference type="NCBI Taxonomy" id="1265417"/>
    <lineage>
        <taxon>Eukaryota</taxon>
        <taxon>Metazoa</taxon>
        <taxon>Ecdysozoa</taxon>
        <taxon>Arthropoda</taxon>
        <taxon>Hexapoda</taxon>
        <taxon>Insecta</taxon>
        <taxon>Pterygota</taxon>
        <taxon>Neoptera</taxon>
        <taxon>Endopterygota</taxon>
        <taxon>Coleoptera</taxon>
        <taxon>Polyphaga</taxon>
        <taxon>Cucujiformia</taxon>
        <taxon>Chrysomeloidea</taxon>
        <taxon>Cerambycidae</taxon>
        <taxon>Cerambycinae</taxon>
        <taxon>Callichromatini</taxon>
        <taxon>Aromia</taxon>
    </lineage>
</organism>